<protein>
    <submittedName>
        <fullName evidence="1">Uncharacterized protein</fullName>
    </submittedName>
</protein>
<dbReference type="AlphaFoldDB" id="A0A427MAK0"/>
<evidence type="ECO:0000313" key="1">
    <source>
        <dbReference type="EMBL" id="RSB63513.1"/>
    </source>
</evidence>
<reference evidence="1 2" key="1">
    <citation type="submission" date="2018-11" db="EMBL/GenBank/DDBJ databases">
        <authorList>
            <person name="Huo Y."/>
        </authorList>
    </citation>
    <scope>NUCLEOTIDE SEQUENCE [LARGE SCALE GENOMIC DNA]</scope>
    <source>
        <strain evidence="1 2">DSM 30132</strain>
    </source>
</reference>
<evidence type="ECO:0000313" key="2">
    <source>
        <dbReference type="Proteomes" id="UP000277279"/>
    </source>
</evidence>
<gene>
    <name evidence="1" type="ORF">EFD55_28490</name>
</gene>
<dbReference type="EMBL" id="RJJT01000028">
    <property type="protein sequence ID" value="RSB63513.1"/>
    <property type="molecule type" value="Genomic_DNA"/>
</dbReference>
<name>A0A427MAK0_9HYPH</name>
<dbReference type="Proteomes" id="UP000277279">
    <property type="component" value="Unassembled WGS sequence"/>
</dbReference>
<sequence length="118" mass="13122">MLAKAKVVVEARVRSLSISPSGLTAADDNFPKQLVRADLEIKKVIKGKFAEKEAIVYGVPFPPGPITELASMALIYGYEGHDTFEWELKQVDMGSGLAWFRINDCIYYNFPELDAGPR</sequence>
<organism evidence="1 2">
    <name type="scientific">Rhizobium pisi</name>
    <dbReference type="NCBI Taxonomy" id="574561"/>
    <lineage>
        <taxon>Bacteria</taxon>
        <taxon>Pseudomonadati</taxon>
        <taxon>Pseudomonadota</taxon>
        <taxon>Alphaproteobacteria</taxon>
        <taxon>Hyphomicrobiales</taxon>
        <taxon>Rhizobiaceae</taxon>
        <taxon>Rhizobium/Agrobacterium group</taxon>
        <taxon>Rhizobium</taxon>
    </lineage>
</organism>
<proteinExistence type="predicted"/>
<dbReference type="OrthoDB" id="8399731at2"/>
<comment type="caution">
    <text evidence="1">The sequence shown here is derived from an EMBL/GenBank/DDBJ whole genome shotgun (WGS) entry which is preliminary data.</text>
</comment>
<accession>A0A427MAK0</accession>